<dbReference type="PROSITE" id="PS50878">
    <property type="entry name" value="RT_POL"/>
    <property type="match status" value="1"/>
</dbReference>
<dbReference type="HOGENOM" id="CLU_2384035_0_0_6"/>
<gene>
    <name evidence="2" type="ordered locus">Ping_1186</name>
</gene>
<organism evidence="2 3">
    <name type="scientific">Psychromonas ingrahamii (strain DSM 17664 / CCUG 51855 / 37)</name>
    <dbReference type="NCBI Taxonomy" id="357804"/>
    <lineage>
        <taxon>Bacteria</taxon>
        <taxon>Pseudomonadati</taxon>
        <taxon>Pseudomonadota</taxon>
        <taxon>Gammaproteobacteria</taxon>
        <taxon>Alteromonadales</taxon>
        <taxon>Psychromonadaceae</taxon>
        <taxon>Psychromonas</taxon>
    </lineage>
</organism>
<keyword evidence="3" id="KW-1185">Reference proteome</keyword>
<dbReference type="Pfam" id="PF00078">
    <property type="entry name" value="RVT_1"/>
    <property type="match status" value="1"/>
</dbReference>
<dbReference type="eggNOG" id="COG3344">
    <property type="taxonomic scope" value="Bacteria"/>
</dbReference>
<dbReference type="SUPFAM" id="SSF56672">
    <property type="entry name" value="DNA/RNA polymerases"/>
    <property type="match status" value="1"/>
</dbReference>
<dbReference type="AlphaFoldDB" id="A1SU55"/>
<dbReference type="InterPro" id="IPR000477">
    <property type="entry name" value="RT_dom"/>
</dbReference>
<accession>A1SU55</accession>
<evidence type="ECO:0000313" key="3">
    <source>
        <dbReference type="Proteomes" id="UP000000639"/>
    </source>
</evidence>
<protein>
    <recommendedName>
        <fullName evidence="1">Reverse transcriptase domain-containing protein</fullName>
    </recommendedName>
</protein>
<name>A1SU55_PSYIN</name>
<dbReference type="Proteomes" id="UP000000639">
    <property type="component" value="Chromosome"/>
</dbReference>
<dbReference type="EMBL" id="CP000510">
    <property type="protein sequence ID" value="ABM03020.1"/>
    <property type="molecule type" value="Genomic_DNA"/>
</dbReference>
<feature type="domain" description="Reverse transcriptase" evidence="1">
    <location>
        <begin position="1"/>
        <end position="62"/>
    </location>
</feature>
<evidence type="ECO:0000313" key="2">
    <source>
        <dbReference type="EMBL" id="ABM03020.1"/>
    </source>
</evidence>
<sequence length="94" mass="11063">MDAPSFLRYMDDIIVLSPSRWKLRKAIKTVNQHFDKLKLKQHPDKTTIGRIKKGFDFLGYQFGKEKITVSKRTLHSLLGKHIRRLMQHAFNIKG</sequence>
<proteinExistence type="predicted"/>
<evidence type="ECO:0000259" key="1">
    <source>
        <dbReference type="PROSITE" id="PS50878"/>
    </source>
</evidence>
<dbReference type="InterPro" id="IPR043128">
    <property type="entry name" value="Rev_trsase/Diguanyl_cyclase"/>
</dbReference>
<reference evidence="2 3" key="1">
    <citation type="submission" date="2007-01" db="EMBL/GenBank/DDBJ databases">
        <title>Complete sequence of Psychromonas ingrahamii 37.</title>
        <authorList>
            <consortium name="US DOE Joint Genome Institute"/>
            <person name="Copeland A."/>
            <person name="Lucas S."/>
            <person name="Lapidus A."/>
            <person name="Barry K."/>
            <person name="Detter J.C."/>
            <person name="Glavina del Rio T."/>
            <person name="Hammon N."/>
            <person name="Israni S."/>
            <person name="Dalin E."/>
            <person name="Tice H."/>
            <person name="Pitluck S."/>
            <person name="Thompson L.S."/>
            <person name="Brettin T."/>
            <person name="Bruce D."/>
            <person name="Han C."/>
            <person name="Tapia R."/>
            <person name="Schmutz J."/>
            <person name="Larimer F."/>
            <person name="Land M."/>
            <person name="Hauser L."/>
            <person name="Kyrpides N."/>
            <person name="Ivanova N."/>
            <person name="Staley J."/>
            <person name="Richardson P."/>
        </authorList>
    </citation>
    <scope>NUCLEOTIDE SEQUENCE [LARGE SCALE GENOMIC DNA]</scope>
    <source>
        <strain evidence="2 3">37</strain>
    </source>
</reference>
<dbReference type="Gene3D" id="3.30.70.270">
    <property type="match status" value="1"/>
</dbReference>
<dbReference type="KEGG" id="pin:Ping_1186"/>
<dbReference type="InterPro" id="IPR043502">
    <property type="entry name" value="DNA/RNA_pol_sf"/>
</dbReference>